<proteinExistence type="predicted"/>
<sequence>KNPACRQIERTDLLGGIVDHGNAGAIFTSVIHGRWSIQSLVRQGSYEARNDVFAFHPTM</sequence>
<reference evidence="2" key="2">
    <citation type="submission" date="2015-01" db="EMBL/GenBank/DDBJ databases">
        <title>Evolutionary Origins and Diversification of the Mycorrhizal Mutualists.</title>
        <authorList>
            <consortium name="DOE Joint Genome Institute"/>
            <consortium name="Mycorrhizal Genomics Consortium"/>
            <person name="Kohler A."/>
            <person name="Kuo A."/>
            <person name="Nagy L.G."/>
            <person name="Floudas D."/>
            <person name="Copeland A."/>
            <person name="Barry K.W."/>
            <person name="Cichocki N."/>
            <person name="Veneault-Fourrey C."/>
            <person name="LaButti K."/>
            <person name="Lindquist E.A."/>
            <person name="Lipzen A."/>
            <person name="Lundell T."/>
            <person name="Morin E."/>
            <person name="Murat C."/>
            <person name="Riley R."/>
            <person name="Ohm R."/>
            <person name="Sun H."/>
            <person name="Tunlid A."/>
            <person name="Henrissat B."/>
            <person name="Grigoriev I.V."/>
            <person name="Hibbett D.S."/>
            <person name="Martin F."/>
        </authorList>
    </citation>
    <scope>NUCLEOTIDE SEQUENCE [LARGE SCALE GENOMIC DNA]</scope>
    <source>
        <strain evidence="2">F 1598</strain>
    </source>
</reference>
<dbReference type="Proteomes" id="UP000054166">
    <property type="component" value="Unassembled WGS sequence"/>
</dbReference>
<reference evidence="1 2" key="1">
    <citation type="submission" date="2014-04" db="EMBL/GenBank/DDBJ databases">
        <authorList>
            <consortium name="DOE Joint Genome Institute"/>
            <person name="Kuo A."/>
            <person name="Tarkka M."/>
            <person name="Buscot F."/>
            <person name="Kohler A."/>
            <person name="Nagy L.G."/>
            <person name="Floudas D."/>
            <person name="Copeland A."/>
            <person name="Barry K.W."/>
            <person name="Cichocki N."/>
            <person name="Veneault-Fourrey C."/>
            <person name="LaButti K."/>
            <person name="Lindquist E.A."/>
            <person name="Lipzen A."/>
            <person name="Lundell T."/>
            <person name="Morin E."/>
            <person name="Murat C."/>
            <person name="Sun H."/>
            <person name="Tunlid A."/>
            <person name="Henrissat B."/>
            <person name="Grigoriev I.V."/>
            <person name="Hibbett D.S."/>
            <person name="Martin F."/>
            <person name="Nordberg H.P."/>
            <person name="Cantor M.N."/>
            <person name="Hua S.X."/>
        </authorList>
    </citation>
    <scope>NUCLEOTIDE SEQUENCE [LARGE SCALE GENOMIC DNA]</scope>
    <source>
        <strain evidence="1 2">F 1598</strain>
    </source>
</reference>
<evidence type="ECO:0000313" key="2">
    <source>
        <dbReference type="Proteomes" id="UP000054166"/>
    </source>
</evidence>
<dbReference type="AlphaFoldDB" id="A0A0C3F5K5"/>
<feature type="non-terminal residue" evidence="1">
    <location>
        <position position="1"/>
    </location>
</feature>
<protein>
    <submittedName>
        <fullName evidence="1">Uncharacterized protein</fullName>
    </submittedName>
</protein>
<evidence type="ECO:0000313" key="1">
    <source>
        <dbReference type="EMBL" id="KIM75136.1"/>
    </source>
</evidence>
<accession>A0A0C3F5K5</accession>
<dbReference type="InParanoid" id="A0A0C3F5K5"/>
<organism evidence="1 2">
    <name type="scientific">Piloderma croceum (strain F 1598)</name>
    <dbReference type="NCBI Taxonomy" id="765440"/>
    <lineage>
        <taxon>Eukaryota</taxon>
        <taxon>Fungi</taxon>
        <taxon>Dikarya</taxon>
        <taxon>Basidiomycota</taxon>
        <taxon>Agaricomycotina</taxon>
        <taxon>Agaricomycetes</taxon>
        <taxon>Agaricomycetidae</taxon>
        <taxon>Atheliales</taxon>
        <taxon>Atheliaceae</taxon>
        <taxon>Piloderma</taxon>
    </lineage>
</organism>
<keyword evidence="2" id="KW-1185">Reference proteome</keyword>
<gene>
    <name evidence="1" type="ORF">PILCRDRAFT_827565</name>
</gene>
<name>A0A0C3F5K5_PILCF</name>
<dbReference type="EMBL" id="KN833050">
    <property type="protein sequence ID" value="KIM75136.1"/>
    <property type="molecule type" value="Genomic_DNA"/>
</dbReference>
<dbReference type="HOGENOM" id="CLU_2967373_0_0_1"/>